<dbReference type="EMBL" id="NWUJ01000007">
    <property type="protein sequence ID" value="PFH33969.1"/>
    <property type="molecule type" value="Genomic_DNA"/>
</dbReference>
<dbReference type="Proteomes" id="UP000224006">
    <property type="component" value="Unassembled WGS sequence"/>
</dbReference>
<evidence type="ECO:0000313" key="3">
    <source>
        <dbReference type="Proteomes" id="UP000224006"/>
    </source>
</evidence>
<dbReference type="KEGG" id="bbes:BESB_071210"/>
<keyword evidence="3" id="KW-1185">Reference proteome</keyword>
<accession>A0A2A9M7Q9</accession>
<dbReference type="RefSeq" id="XP_029217978.1">
    <property type="nucleotide sequence ID" value="XM_029365494.1"/>
</dbReference>
<dbReference type="GeneID" id="40312047"/>
<proteinExistence type="predicted"/>
<feature type="region of interest" description="Disordered" evidence="1">
    <location>
        <begin position="1"/>
        <end position="32"/>
    </location>
</feature>
<organism evidence="2 3">
    <name type="scientific">Besnoitia besnoiti</name>
    <name type="common">Apicomplexan protozoan</name>
    <dbReference type="NCBI Taxonomy" id="94643"/>
    <lineage>
        <taxon>Eukaryota</taxon>
        <taxon>Sar</taxon>
        <taxon>Alveolata</taxon>
        <taxon>Apicomplexa</taxon>
        <taxon>Conoidasida</taxon>
        <taxon>Coccidia</taxon>
        <taxon>Eucoccidiorida</taxon>
        <taxon>Eimeriorina</taxon>
        <taxon>Sarcocystidae</taxon>
        <taxon>Besnoitia</taxon>
    </lineage>
</organism>
<name>A0A2A9M7Q9_BESBE</name>
<dbReference type="VEuPathDB" id="ToxoDB:BESB_071210"/>
<comment type="caution">
    <text evidence="2">The sequence shown here is derived from an EMBL/GenBank/DDBJ whole genome shotgun (WGS) entry which is preliminary data.</text>
</comment>
<dbReference type="AlphaFoldDB" id="A0A2A9M7Q9"/>
<sequence>MAHVSSEPANQFLRKTEIKEGPPEAEPRSPVELSATKVKFPEYFSDKHRERELTVYALRKELDIALEAKAKKGGGTKKGGATTTLAPRRFTIAHQEAPASRVLLLEHIVPIIEDRAVKKKSS</sequence>
<evidence type="ECO:0000313" key="2">
    <source>
        <dbReference type="EMBL" id="PFH33969.1"/>
    </source>
</evidence>
<evidence type="ECO:0000256" key="1">
    <source>
        <dbReference type="SAM" id="MobiDB-lite"/>
    </source>
</evidence>
<protein>
    <submittedName>
        <fullName evidence="2">Uncharacterized protein</fullName>
    </submittedName>
</protein>
<gene>
    <name evidence="2" type="ORF">BESB_071210</name>
</gene>
<feature type="compositionally biased region" description="Basic and acidic residues" evidence="1">
    <location>
        <begin position="14"/>
        <end position="29"/>
    </location>
</feature>
<reference evidence="2 3" key="1">
    <citation type="submission" date="2017-09" db="EMBL/GenBank/DDBJ databases">
        <title>Genome sequencing of Besnoitia besnoiti strain Bb-Ger1.</title>
        <authorList>
            <person name="Schares G."/>
            <person name="Venepally P."/>
            <person name="Lorenzi H.A."/>
        </authorList>
    </citation>
    <scope>NUCLEOTIDE SEQUENCE [LARGE SCALE GENOMIC DNA]</scope>
    <source>
        <strain evidence="2 3">Bb-Ger1</strain>
    </source>
</reference>